<organism evidence="2 3">
    <name type="scientific">Puccinia striiformis</name>
    <dbReference type="NCBI Taxonomy" id="27350"/>
    <lineage>
        <taxon>Eukaryota</taxon>
        <taxon>Fungi</taxon>
        <taxon>Dikarya</taxon>
        <taxon>Basidiomycota</taxon>
        <taxon>Pucciniomycotina</taxon>
        <taxon>Pucciniomycetes</taxon>
        <taxon>Pucciniales</taxon>
        <taxon>Pucciniaceae</taxon>
        <taxon>Puccinia</taxon>
    </lineage>
</organism>
<accession>A0A2S4UMY6</accession>
<dbReference type="VEuPathDB" id="FungiDB:PSHT_14152"/>
<evidence type="ECO:0000313" key="3">
    <source>
        <dbReference type="Proteomes" id="UP000239156"/>
    </source>
</evidence>
<protein>
    <submittedName>
        <fullName evidence="2">Uncharacterized protein</fullName>
    </submittedName>
</protein>
<feature type="region of interest" description="Disordered" evidence="1">
    <location>
        <begin position="1"/>
        <end position="21"/>
    </location>
</feature>
<reference evidence="2" key="1">
    <citation type="submission" date="2017-12" db="EMBL/GenBank/DDBJ databases">
        <title>Gene loss provides genomic basis for host adaptation in cereal stripe rust fungi.</title>
        <authorList>
            <person name="Xia C."/>
        </authorList>
    </citation>
    <scope>NUCLEOTIDE SEQUENCE [LARGE SCALE GENOMIC DNA]</scope>
    <source>
        <strain evidence="2">93-210</strain>
    </source>
</reference>
<proteinExistence type="predicted"/>
<evidence type="ECO:0000256" key="1">
    <source>
        <dbReference type="SAM" id="MobiDB-lite"/>
    </source>
</evidence>
<dbReference type="VEuPathDB" id="FungiDB:PSHT_12856"/>
<evidence type="ECO:0000313" key="2">
    <source>
        <dbReference type="EMBL" id="POV98630.1"/>
    </source>
</evidence>
<dbReference type="VEuPathDB" id="FungiDB:PSTT_14313"/>
<keyword evidence="3" id="KW-1185">Reference proteome</keyword>
<dbReference type="EMBL" id="PKSL01000221">
    <property type="protein sequence ID" value="POV98630.1"/>
    <property type="molecule type" value="Genomic_DNA"/>
</dbReference>
<name>A0A2S4UMY6_9BASI</name>
<dbReference type="Proteomes" id="UP000239156">
    <property type="component" value="Unassembled WGS sequence"/>
</dbReference>
<sequence>MRQMGLMDTDSHKDMSDRLTQVSADQKMQEASYVQSPPTPVQVLHSYHVPPHSPAHDSGPGSLDSLVLDTPINTLVASSMGRYVKPGSEDRQRKRLRDWQSTLTGFKAKFGHPRAPQMNQMSPSYTSTRFKIHRNEGQQPKLARNGKKIPAVNQGQGIIYNKIIHYPEYSMADLGSYPMNREIQSSSHKLTVNQYMSRQASEGQPNQPLKLLQYKSQENPTEMVQILSGDDLKNHIMEILRPHLPQTVPENLDDIKPPTEPLNLLSYIIQKLSSGDQIKPYKAFYQDRMVNSYQDFEASTNLPVVKKIGDWDFFMVQIQQDNIHPSDLMGLIIPSTTKGKLYTNSGLYSIFTSIQNWLTKVHSILWKHFKGDISPEADHQRMMLWFFQEVFNPQYGIPILGKVYIQNWINAPIGPLQIWLMKLLQANQSIYTTAVAISAIWHWNFRYNSQEFRNMGFGYWRLQSHLPTSQYPYYKETTNSGRSSSNTEQTKHLHSLARGARDIHAKTKTLELQLQNTVKEVITKETEKLTSPDDQRRSLSSFVDSLDAYSSFMISSLFTPSRPQNFHQEIFLDWVHLKLFGNDADSILPIQGRVDQSFFNQPIVPTFDEVQIFILENNCRQMNTKNLHAALVLFGYWLKTEHKEIWNEEFETDEAFSRFHVIYSHNLRPFVHPSHNGGTYPRDDWYRFINKMAESADLPPSDHGEISESSAMGTHSTQSDVDWIQEMCLMDTDSHKDMSDCLTQVSADQKMQEASYVQSPPTPVQVLHSYHGPHHSLAHDSGPGNFDSLVMDTPIHTMVASSMGKCVMPGSKDPKRKRLHNWQSRPIGLKGHDSHPETYHLDEEILKLDHSRAPQMNQMGSLYTTTKYEMQGNEGRQHKLPRNGKNIPAVNQGQGIYNEIIHYPEYLMQAEFGSHPMNREMQSSVPRLTVDQYPSTQASEGQQNHLTKLVQNKAQENPTEMVQILSGNDLKNHIMEILRPHLPQTVPENLDDIKPPTEPTQPFKLHNTETFIRMVNLYRDFETSTNLPVVKKIGNWDFFMVQIQQDNIHPSDLMGLIIPSTRELKFYTNPGLYSIFTNIQNWMTTVHSIMWKHFKGDISSQADHQRMMLWFFQEIFNPLYGIPILELDQCSTWTSSDLVHEATSRKPIHLHNSCCNFSNMVQENSTSAMGNALQDDSHFWYFTHKSFITQILPIEQQLYVLKLNQALGNFMYNSHKSSDIWHLGIGDFKITSKPHNISILRKPPTSTAKASIKMLDAQKKLQLLARGARVIHAKNKDLGIAITKYRKGVNKYFYIRVITQTTERLISPEDQRSSLSSFVDSLDFYSSCMISSLHNPLRPQNFHQDFFLDWVHLKLFGNDTDSILPIQGRVKQSFFNQPIVPTFDKVQIFILENNGQRLNTKNLHAALVLFGYWLKTEHEEIWNEEFQTDKAFSQFVHNLNWPYL</sequence>
<dbReference type="VEuPathDB" id="FungiDB:PSHT_16472"/>
<gene>
    <name evidence="2" type="ORF">PSTT_14313</name>
</gene>
<comment type="caution">
    <text evidence="2">The sequence shown here is derived from an EMBL/GenBank/DDBJ whole genome shotgun (WGS) entry which is preliminary data.</text>
</comment>